<evidence type="ECO:0000313" key="4">
    <source>
        <dbReference type="Proteomes" id="UP000317638"/>
    </source>
</evidence>
<evidence type="ECO:0000313" key="3">
    <source>
        <dbReference type="EMBL" id="TRY18625.1"/>
    </source>
</evidence>
<keyword evidence="2" id="KW-1133">Transmembrane helix</keyword>
<name>A0A553K1R9_9ACTN</name>
<evidence type="ECO:0000256" key="2">
    <source>
        <dbReference type="SAM" id="Phobius"/>
    </source>
</evidence>
<protein>
    <submittedName>
        <fullName evidence="3">Insulinase family protein</fullName>
    </submittedName>
</protein>
<dbReference type="RefSeq" id="WP_143937520.1">
    <property type="nucleotide sequence ID" value="NZ_VKKG01000002.1"/>
</dbReference>
<accession>A0A553K1R9</accession>
<organism evidence="3 4">
    <name type="scientific">Tessaracoccus rhinocerotis</name>
    <dbReference type="NCBI Taxonomy" id="1689449"/>
    <lineage>
        <taxon>Bacteria</taxon>
        <taxon>Bacillati</taxon>
        <taxon>Actinomycetota</taxon>
        <taxon>Actinomycetes</taxon>
        <taxon>Propionibacteriales</taxon>
        <taxon>Propionibacteriaceae</taxon>
        <taxon>Tessaracoccus</taxon>
    </lineage>
</organism>
<keyword evidence="2" id="KW-0472">Membrane</keyword>
<gene>
    <name evidence="3" type="ORF">FOJ82_05750</name>
</gene>
<feature type="transmembrane region" description="Helical" evidence="2">
    <location>
        <begin position="164"/>
        <end position="190"/>
    </location>
</feature>
<comment type="caution">
    <text evidence="3">The sequence shown here is derived from an EMBL/GenBank/DDBJ whole genome shotgun (WGS) entry which is preliminary data.</text>
</comment>
<dbReference type="Proteomes" id="UP000317638">
    <property type="component" value="Unassembled WGS sequence"/>
</dbReference>
<feature type="compositionally biased region" description="Basic and acidic residues" evidence="1">
    <location>
        <begin position="218"/>
        <end position="230"/>
    </location>
</feature>
<sequence length="230" mass="24352">MKVLLRRWLVILIGLLLTGGAVGYLMVSTPPSYVVSSRLLLLLPNDARGPDAIGSPFLYLPSGLQVLAGLIAGTPATLAFQTAKAEEGLGSSVEVAADRDAPMLTVQVSGTDPRDVLDTRDWVLSLLQTELRRLQEEEGAPNSQIAHARVFASENVPTSEGNPWLRPALVVVAAGGVVTLLAAFAVDSLVRRRAGIRAARRTDAASDPSEEGTPNEVEPTHRAESDSPDS</sequence>
<dbReference type="EMBL" id="VKKG01000002">
    <property type="protein sequence ID" value="TRY18625.1"/>
    <property type="molecule type" value="Genomic_DNA"/>
</dbReference>
<keyword evidence="4" id="KW-1185">Reference proteome</keyword>
<proteinExistence type="predicted"/>
<feature type="region of interest" description="Disordered" evidence="1">
    <location>
        <begin position="197"/>
        <end position="230"/>
    </location>
</feature>
<keyword evidence="2" id="KW-0812">Transmembrane</keyword>
<evidence type="ECO:0000256" key="1">
    <source>
        <dbReference type="SAM" id="MobiDB-lite"/>
    </source>
</evidence>
<reference evidence="3 4" key="1">
    <citation type="submission" date="2019-07" db="EMBL/GenBank/DDBJ databases">
        <authorList>
            <person name="Zhou L.-Y."/>
        </authorList>
    </citation>
    <scope>NUCLEOTIDE SEQUENCE [LARGE SCALE GENOMIC DNA]</scope>
    <source>
        <strain evidence="3 4">YIM 101269</strain>
    </source>
</reference>
<dbReference type="AlphaFoldDB" id="A0A553K1R9"/>
<dbReference type="OrthoDB" id="5179260at2"/>